<proteinExistence type="predicted"/>
<name>A0A512PJZ7_9LACO</name>
<organism evidence="1 2">
    <name type="scientific">Lentilactobacillus rapi</name>
    <dbReference type="NCBI Taxonomy" id="481723"/>
    <lineage>
        <taxon>Bacteria</taxon>
        <taxon>Bacillati</taxon>
        <taxon>Bacillota</taxon>
        <taxon>Bacilli</taxon>
        <taxon>Lactobacillales</taxon>
        <taxon>Lactobacillaceae</taxon>
        <taxon>Lentilactobacillus</taxon>
    </lineage>
</organism>
<evidence type="ECO:0000313" key="2">
    <source>
        <dbReference type="Proteomes" id="UP000321569"/>
    </source>
</evidence>
<dbReference type="AlphaFoldDB" id="A0A512PJZ7"/>
<evidence type="ECO:0000313" key="1">
    <source>
        <dbReference type="EMBL" id="GEP71531.1"/>
    </source>
</evidence>
<dbReference type="OrthoDB" id="2329572at2"/>
<accession>A0A512PJZ7</accession>
<protein>
    <submittedName>
        <fullName evidence="1">Uncharacterized protein</fullName>
    </submittedName>
</protein>
<dbReference type="EMBL" id="BKAM01000001">
    <property type="protein sequence ID" value="GEP71531.1"/>
    <property type="molecule type" value="Genomic_DNA"/>
</dbReference>
<dbReference type="RefSeq" id="WP_054746516.1">
    <property type="nucleotide sequence ID" value="NZ_BKAM01000001.1"/>
</dbReference>
<dbReference type="Proteomes" id="UP000321569">
    <property type="component" value="Unassembled WGS sequence"/>
</dbReference>
<sequence length="116" mass="13080">MTLLKRELKSNNLHASAEQTKCTSHVFLFLWATLPKRELKSNNLHVSTFCQIPNSGIQQKETYTPIAKPFLAHSTKMASRFDLLNALAPIVTNSPWFGTALEYSMKKVTGASHRFT</sequence>
<comment type="caution">
    <text evidence="1">The sequence shown here is derived from an EMBL/GenBank/DDBJ whole genome shotgun (WGS) entry which is preliminary data.</text>
</comment>
<gene>
    <name evidence="1" type="ORF">LRA02_03990</name>
</gene>
<reference evidence="1 2" key="1">
    <citation type="submission" date="2019-07" db="EMBL/GenBank/DDBJ databases">
        <title>Whole genome shotgun sequence of Lactobacillus rapi NBRC 109618.</title>
        <authorList>
            <person name="Hosoyama A."/>
            <person name="Uohara A."/>
            <person name="Ohji S."/>
            <person name="Ichikawa N."/>
        </authorList>
    </citation>
    <scope>NUCLEOTIDE SEQUENCE [LARGE SCALE GENOMIC DNA]</scope>
    <source>
        <strain evidence="1 2">NBRC 109618</strain>
    </source>
</reference>